<gene>
    <name evidence="1" type="ORF">PAXRUDRAFT_153727</name>
</gene>
<dbReference type="AlphaFoldDB" id="A0A0D0DDR2"/>
<reference evidence="1 2" key="1">
    <citation type="submission" date="2014-04" db="EMBL/GenBank/DDBJ databases">
        <authorList>
            <consortium name="DOE Joint Genome Institute"/>
            <person name="Kuo A."/>
            <person name="Kohler A."/>
            <person name="Jargeat P."/>
            <person name="Nagy L.G."/>
            <person name="Floudas D."/>
            <person name="Copeland A."/>
            <person name="Barry K.W."/>
            <person name="Cichocki N."/>
            <person name="Veneault-Fourrey C."/>
            <person name="LaButti K."/>
            <person name="Lindquist E.A."/>
            <person name="Lipzen A."/>
            <person name="Lundell T."/>
            <person name="Morin E."/>
            <person name="Murat C."/>
            <person name="Sun H."/>
            <person name="Tunlid A."/>
            <person name="Henrissat B."/>
            <person name="Grigoriev I.V."/>
            <person name="Hibbett D.S."/>
            <person name="Martin F."/>
            <person name="Nordberg H.P."/>
            <person name="Cantor M.N."/>
            <person name="Hua S.X."/>
        </authorList>
    </citation>
    <scope>NUCLEOTIDE SEQUENCE [LARGE SCALE GENOMIC DNA]</scope>
    <source>
        <strain evidence="1 2">Ve08.2h10</strain>
    </source>
</reference>
<sequence>MSTQHLTISCPNLSQSILHMGLYCLGCQINSAVLHLIHQPVKYWPGNWQWVLDREFQSLHAMQQIHATCPTTAIPAPAVQGIYQVSCKNLQMALWAFNMRNCTMSTSITTFLCNWDPMLADNFQGKWWDNNAEHNGNEEEYDVWADTLTSRHKYFQASIIIFMAEWSEQHLFRIYGPCMRSLSILISFNKSMKGKKNC</sequence>
<protein>
    <submittedName>
        <fullName evidence="1">Uncharacterized protein</fullName>
    </submittedName>
</protein>
<dbReference type="Proteomes" id="UP000054538">
    <property type="component" value="Unassembled WGS sequence"/>
</dbReference>
<organism evidence="1 2">
    <name type="scientific">Paxillus rubicundulus Ve08.2h10</name>
    <dbReference type="NCBI Taxonomy" id="930991"/>
    <lineage>
        <taxon>Eukaryota</taxon>
        <taxon>Fungi</taxon>
        <taxon>Dikarya</taxon>
        <taxon>Basidiomycota</taxon>
        <taxon>Agaricomycotina</taxon>
        <taxon>Agaricomycetes</taxon>
        <taxon>Agaricomycetidae</taxon>
        <taxon>Boletales</taxon>
        <taxon>Paxilineae</taxon>
        <taxon>Paxillaceae</taxon>
        <taxon>Paxillus</taxon>
    </lineage>
</organism>
<reference evidence="2" key="2">
    <citation type="submission" date="2015-01" db="EMBL/GenBank/DDBJ databases">
        <title>Evolutionary Origins and Diversification of the Mycorrhizal Mutualists.</title>
        <authorList>
            <consortium name="DOE Joint Genome Institute"/>
            <consortium name="Mycorrhizal Genomics Consortium"/>
            <person name="Kohler A."/>
            <person name="Kuo A."/>
            <person name="Nagy L.G."/>
            <person name="Floudas D."/>
            <person name="Copeland A."/>
            <person name="Barry K.W."/>
            <person name="Cichocki N."/>
            <person name="Veneault-Fourrey C."/>
            <person name="LaButti K."/>
            <person name="Lindquist E.A."/>
            <person name="Lipzen A."/>
            <person name="Lundell T."/>
            <person name="Morin E."/>
            <person name="Murat C."/>
            <person name="Riley R."/>
            <person name="Ohm R."/>
            <person name="Sun H."/>
            <person name="Tunlid A."/>
            <person name="Henrissat B."/>
            <person name="Grigoriev I.V."/>
            <person name="Hibbett D.S."/>
            <person name="Martin F."/>
        </authorList>
    </citation>
    <scope>NUCLEOTIDE SEQUENCE [LARGE SCALE GENOMIC DNA]</scope>
    <source>
        <strain evidence="2">Ve08.2h10</strain>
    </source>
</reference>
<proteinExistence type="predicted"/>
<accession>A0A0D0DDR2</accession>
<evidence type="ECO:0000313" key="2">
    <source>
        <dbReference type="Proteomes" id="UP000054538"/>
    </source>
</evidence>
<dbReference type="HOGENOM" id="CLU_128871_0_0_1"/>
<name>A0A0D0DDR2_9AGAM</name>
<keyword evidence="2" id="KW-1185">Reference proteome</keyword>
<evidence type="ECO:0000313" key="1">
    <source>
        <dbReference type="EMBL" id="KIK82486.1"/>
    </source>
</evidence>
<dbReference type="EMBL" id="KN825623">
    <property type="protein sequence ID" value="KIK82486.1"/>
    <property type="molecule type" value="Genomic_DNA"/>
</dbReference>
<dbReference type="InParanoid" id="A0A0D0DDR2"/>